<dbReference type="Pfam" id="PF24883">
    <property type="entry name" value="NPHP3_N"/>
    <property type="match status" value="1"/>
</dbReference>
<dbReference type="InterPro" id="IPR036770">
    <property type="entry name" value="Ankyrin_rpt-contain_sf"/>
</dbReference>
<dbReference type="InterPro" id="IPR002110">
    <property type="entry name" value="Ankyrin_rpt"/>
</dbReference>
<dbReference type="Pfam" id="PF13637">
    <property type="entry name" value="Ank_4"/>
    <property type="match status" value="1"/>
</dbReference>
<keyword evidence="7" id="KW-1185">Reference proteome</keyword>
<dbReference type="PROSITE" id="PS50088">
    <property type="entry name" value="ANK_REPEAT"/>
    <property type="match status" value="11"/>
</dbReference>
<feature type="repeat" description="ANK" evidence="3">
    <location>
        <begin position="1347"/>
        <end position="1368"/>
    </location>
</feature>
<evidence type="ECO:0000313" key="7">
    <source>
        <dbReference type="Proteomes" id="UP001480595"/>
    </source>
</evidence>
<feature type="repeat" description="ANK" evidence="3">
    <location>
        <begin position="1050"/>
        <end position="1082"/>
    </location>
</feature>
<dbReference type="SUPFAM" id="SSF52540">
    <property type="entry name" value="P-loop containing nucleoside triphosphate hydrolases"/>
    <property type="match status" value="2"/>
</dbReference>
<dbReference type="PROSITE" id="PS50297">
    <property type="entry name" value="ANK_REP_REGION"/>
    <property type="match status" value="8"/>
</dbReference>
<evidence type="ECO:0000256" key="2">
    <source>
        <dbReference type="ARBA" id="ARBA00023043"/>
    </source>
</evidence>
<dbReference type="Proteomes" id="UP001480595">
    <property type="component" value="Unassembled WGS sequence"/>
</dbReference>
<dbReference type="InterPro" id="IPR027417">
    <property type="entry name" value="P-loop_NTPase"/>
</dbReference>
<gene>
    <name evidence="6" type="ORF">PG994_006996</name>
</gene>
<dbReference type="SUPFAM" id="SSF48403">
    <property type="entry name" value="Ankyrin repeat"/>
    <property type="match status" value="2"/>
</dbReference>
<accession>A0ABR1UZM9</accession>
<name>A0ABR1UZM9_9PEZI</name>
<feature type="repeat" description="ANK" evidence="3">
    <location>
        <begin position="1381"/>
        <end position="1413"/>
    </location>
</feature>
<feature type="repeat" description="ANK" evidence="3">
    <location>
        <begin position="1414"/>
        <end position="1447"/>
    </location>
</feature>
<keyword evidence="2 3" id="KW-0040">ANK repeat</keyword>
<dbReference type="Gene3D" id="1.25.40.20">
    <property type="entry name" value="Ankyrin repeat-containing domain"/>
    <property type="match status" value="5"/>
</dbReference>
<feature type="region of interest" description="Disordered" evidence="4">
    <location>
        <begin position="1"/>
        <end position="52"/>
    </location>
</feature>
<protein>
    <recommendedName>
        <fullName evidence="5">Nephrocystin 3-like N-terminal domain-containing protein</fullName>
    </recommendedName>
</protein>
<feature type="repeat" description="ANK" evidence="3">
    <location>
        <begin position="1017"/>
        <end position="1049"/>
    </location>
</feature>
<feature type="repeat" description="ANK" evidence="3">
    <location>
        <begin position="1516"/>
        <end position="1548"/>
    </location>
</feature>
<evidence type="ECO:0000256" key="4">
    <source>
        <dbReference type="SAM" id="MobiDB-lite"/>
    </source>
</evidence>
<dbReference type="InterPro" id="IPR056884">
    <property type="entry name" value="NPHP3-like_N"/>
</dbReference>
<keyword evidence="1" id="KW-0677">Repeat</keyword>
<evidence type="ECO:0000259" key="5">
    <source>
        <dbReference type="Pfam" id="PF24883"/>
    </source>
</evidence>
<reference evidence="6 7" key="1">
    <citation type="submission" date="2023-01" db="EMBL/GenBank/DDBJ databases">
        <title>Analysis of 21 Apiospora genomes using comparative genomics revels a genus with tremendous synthesis potential of carbohydrate active enzymes and secondary metabolites.</title>
        <authorList>
            <person name="Sorensen T."/>
        </authorList>
    </citation>
    <scope>NUCLEOTIDE SEQUENCE [LARGE SCALE GENOMIC DNA]</scope>
    <source>
        <strain evidence="6 7">CBS 135458</strain>
    </source>
</reference>
<feature type="repeat" description="ANK" evidence="3">
    <location>
        <begin position="1279"/>
        <end position="1300"/>
    </location>
</feature>
<dbReference type="PANTHER" id="PTHR24198:SF165">
    <property type="entry name" value="ANKYRIN REPEAT-CONTAINING PROTEIN-RELATED"/>
    <property type="match status" value="1"/>
</dbReference>
<proteinExistence type="predicted"/>
<dbReference type="EMBL" id="JAQQWL010000007">
    <property type="protein sequence ID" value="KAK8064358.1"/>
    <property type="molecule type" value="Genomic_DNA"/>
</dbReference>
<evidence type="ECO:0000313" key="6">
    <source>
        <dbReference type="EMBL" id="KAK8064358.1"/>
    </source>
</evidence>
<feature type="region of interest" description="Disordered" evidence="4">
    <location>
        <begin position="1925"/>
        <end position="1947"/>
    </location>
</feature>
<feature type="compositionally biased region" description="Low complexity" evidence="4">
    <location>
        <begin position="1"/>
        <end position="18"/>
    </location>
</feature>
<feature type="repeat" description="ANK" evidence="3">
    <location>
        <begin position="1244"/>
        <end position="1276"/>
    </location>
</feature>
<dbReference type="Gene3D" id="3.40.50.300">
    <property type="entry name" value="P-loop containing nucleotide triphosphate hydrolases"/>
    <property type="match status" value="1"/>
</dbReference>
<comment type="caution">
    <text evidence="6">The sequence shown here is derived from an EMBL/GenBank/DDBJ whole genome shotgun (WGS) entry which is preliminary data.</text>
</comment>
<sequence>MSDQALVRLPRPSLAAAPPRDDGAVSSWGPAGSGDSTITQGTPFDDEPSGENYVLSTLSPGDGAMAPLPGTVIARWRNEIESLSSEQRDRFLRELPGAAGIQTYVDSVGGLISDKVKNSRSLRVGRWIAPLVELVNMSKPFADALNSVYPPAGMVLGGVSCVLSMSKRYVDYQEAILAFLVKACKNLGIIDRYKAVFPETEEMQLALMDVYGDIIQFCSQASKLFLDDKGKNRMTAVPFFKSQLKTFEAGFGELGKDFETHLGVFDRAVMLGLGKMATHLQKMQLMGLEMQVHSHEADKRHRTEEEERRIKALAKDQDEFRQRILDWISTLEFRKVQDEKLENTLPGTAQWLLEHDIFKSWKLRSHPNLLYLHGKPGSGKSHLAARLIRELDLWCREHNASLQELENQPRYALAYVYCTANLAETSSHKNLDRTSETTGGAGAILSSILRQLYSFLPKNHDIDLLKGLYRENQASNPVTEDMREGIKLVVANFARAFIVIDGLDECNGFKEIEFENLCSFICSLASSSTVSTPASVIIFSRPGYSAIEDALGEAASIQVDIGANQADIDTFITERTRNLTSNSINLQDIKSTLSGNADGMFLWVKLAVDSIRNERTDNKRKQAARNMPRGLTGPYSAALNRIMAQEESVKVLAFRALLWIANSQRPLTKPELLDALSIEPGMTDLEPGDRIDDLSLAKDCADLVLFRNGRYSLVHFSLKEYLTHQPLGGSESFAEYWDMQSKSHAILAELCLTYLMFDTFKIRRVKTEKDRKDLMENYPLLGYSAAYWGNHVAKVAATEKTMILSLAKLFLESNNLLHLWGHVVSAAIVEPLGLQPLHLMSFFGLTELLPFFDPNELQLDLKDQHGQFPLDLAFRVRQKVMAEWLIRQHELSTYKIEGKLPSKYPLLWLAARNNWADIIAKLLNMGLDKNQVDEAALSLIDAGVDVNIQNSTGGTALMIAIALQRFRFVHALLDRGADITLFDTDGRNALHYAIRYSLGNLPPRVTGSNADSVAKLNTNTGLGLATTFGGHDLIGVILDHGADINRPDKTGTTPLAIASSTGDLTALKILLSRGARITTRTGTRSSIFHQLFLAPPSRRINVLIWLLQHGDEYGESRQIQAQEAGESLEPGSLTAALLFTQDSSGRAPLQRAVSCGDVQATNLLLETPLRKRLLLQQGDKCLKEALELGHFDCSQVLLDACSDVIPQFPSPNEPLMAYAAKSGNAALIPLVLSHGGSPSTTNDLGETPLLVAVDEGRVDFVRSLIEQVANVDYYHKADAGEISLHWAAQDGNLELLELLLPYYEVDKYLGDVNGNWPIHLAAACGELDCVKALINFDSDGSGRRNGAGDTPLYLAAQKGSKSVVDYLLGTAKVDVNAANRFGSTPLHKAIIDYRTEVALSIISYGASLSVADEAGWTVLHYAAEMGNEVEVVELYLSRGLDEVVRRRGPGRNCALAAAKAGNLNLWLEIVGMEESLAHDVDEDYDGALAIASIFGQTHMLRFILTSGLDVNSVGAMQNSVLQSAAHYGNLAAVQYLCQEGASLDHQDSYGRTTLHWAFIDGYESCQRALIDAGVNQLIRDDLGFLARDYDPYLAVARSTSKHSARNLSWSTACKFVIESIRSIKISQTASGDGTNAKLRNDLSVLSNALYLLRDLQTAAIIELKRQLSVEWEYTCGIYDQEVEKDETCHCESANPPFARPLLVDQLETMERELVLVRKVLRPIAHSGYYTLVQVLSTAPGFWAWVEMKAERYDDWKADCERERWNFNQSEIPGWELIGILSLLRDELNTKVKPPVPKPSLSETSLALDVGLRLRSRLRTLYRYYSPDLERNPYGCEGHEYLKITPVAELPDDMKAMLDSENNLTEVFFETVEKRYNERARALIVPDDDTQIQGIITEPYSYERSVADLISTGNTQHVDLELELPEEHTEASKNEGSMSTSSTASSEGPCSIVDKFAEEDWQIYNQIGSIRRDLLMQWKANQLGRNDKAQKEQETVLETAWQLAQAIGYHGVLFESLEDLHRERMDELTVKASSGKLSFRAGSGGQCCGCVGPFRHKVDTGMMIQIYLPV</sequence>
<organism evidence="6 7">
    <name type="scientific">Apiospora phragmitis</name>
    <dbReference type="NCBI Taxonomy" id="2905665"/>
    <lineage>
        <taxon>Eukaryota</taxon>
        <taxon>Fungi</taxon>
        <taxon>Dikarya</taxon>
        <taxon>Ascomycota</taxon>
        <taxon>Pezizomycotina</taxon>
        <taxon>Sordariomycetes</taxon>
        <taxon>Xylariomycetidae</taxon>
        <taxon>Amphisphaeriales</taxon>
        <taxon>Apiosporaceae</taxon>
        <taxon>Apiospora</taxon>
    </lineage>
</organism>
<feature type="repeat" description="ANK" evidence="3">
    <location>
        <begin position="1313"/>
        <end position="1345"/>
    </location>
</feature>
<dbReference type="GeneID" id="92091468"/>
<evidence type="ECO:0000256" key="1">
    <source>
        <dbReference type="ARBA" id="ARBA00022737"/>
    </source>
</evidence>
<dbReference type="PANTHER" id="PTHR24198">
    <property type="entry name" value="ANKYRIN REPEAT AND PROTEIN KINASE DOMAIN-CONTAINING PROTEIN"/>
    <property type="match status" value="1"/>
</dbReference>
<feature type="compositionally biased region" description="Low complexity" evidence="4">
    <location>
        <begin position="1936"/>
        <end position="1945"/>
    </location>
</feature>
<dbReference type="Pfam" id="PF12796">
    <property type="entry name" value="Ank_2"/>
    <property type="match status" value="4"/>
</dbReference>
<dbReference type="SMART" id="SM00248">
    <property type="entry name" value="ANK"/>
    <property type="match status" value="16"/>
</dbReference>
<dbReference type="RefSeq" id="XP_066715347.1">
    <property type="nucleotide sequence ID" value="XM_066858405.1"/>
</dbReference>
<feature type="repeat" description="ANK" evidence="3">
    <location>
        <begin position="952"/>
        <end position="984"/>
    </location>
</feature>
<feature type="domain" description="Nephrocystin 3-like N-terminal" evidence="5">
    <location>
        <begin position="347"/>
        <end position="541"/>
    </location>
</feature>
<feature type="repeat" description="ANK" evidence="3">
    <location>
        <begin position="1549"/>
        <end position="1581"/>
    </location>
</feature>
<evidence type="ECO:0000256" key="3">
    <source>
        <dbReference type="PROSITE-ProRule" id="PRU00023"/>
    </source>
</evidence>